<evidence type="ECO:0000313" key="1">
    <source>
        <dbReference type="EMBL" id="KUG26562.1"/>
    </source>
</evidence>
<organism evidence="1">
    <name type="scientific">hydrocarbon metagenome</name>
    <dbReference type="NCBI Taxonomy" id="938273"/>
    <lineage>
        <taxon>unclassified sequences</taxon>
        <taxon>metagenomes</taxon>
        <taxon>ecological metagenomes</taxon>
    </lineage>
</organism>
<dbReference type="EMBL" id="LNQE01000439">
    <property type="protein sequence ID" value="KUG26562.1"/>
    <property type="molecule type" value="Genomic_DNA"/>
</dbReference>
<proteinExistence type="predicted"/>
<reference evidence="1" key="1">
    <citation type="journal article" date="2015" name="Proc. Natl. Acad. Sci. U.S.A.">
        <title>Networks of energetic and metabolic interactions define dynamics in microbial communities.</title>
        <authorList>
            <person name="Embree M."/>
            <person name="Liu J.K."/>
            <person name="Al-Bassam M.M."/>
            <person name="Zengler K."/>
        </authorList>
    </citation>
    <scope>NUCLEOTIDE SEQUENCE</scope>
</reference>
<protein>
    <submittedName>
        <fullName evidence="1">Uncharacterized protein</fullName>
    </submittedName>
</protein>
<gene>
    <name evidence="1" type="ORF">ASZ90_003599</name>
</gene>
<comment type="caution">
    <text evidence="1">The sequence shown here is derived from an EMBL/GenBank/DDBJ whole genome shotgun (WGS) entry which is preliminary data.</text>
</comment>
<accession>A0A0W8G0L2</accession>
<sequence length="41" mass="4706">MKGCTLYFVVSIITSTITENKINKDNIKVPIELRNMSTYLL</sequence>
<name>A0A0W8G0L2_9ZZZZ</name>
<dbReference type="AlphaFoldDB" id="A0A0W8G0L2"/>